<evidence type="ECO:0000313" key="5">
    <source>
        <dbReference type="Proteomes" id="UP000812966"/>
    </source>
</evidence>
<dbReference type="PANTHER" id="PTHR10660">
    <property type="entry name" value="PROTEASOME REGULATOR PA28"/>
    <property type="match status" value="1"/>
</dbReference>
<dbReference type="GO" id="GO:0005737">
    <property type="term" value="C:cytoplasm"/>
    <property type="evidence" value="ECO:0007669"/>
    <property type="project" value="TreeGrafter"/>
</dbReference>
<protein>
    <recommendedName>
        <fullName evidence="3">Proteasome activator PA28 C-terminal domain-containing protein</fullName>
    </recommendedName>
</protein>
<dbReference type="GO" id="GO:0005654">
    <property type="term" value="C:nucleoplasm"/>
    <property type="evidence" value="ECO:0007669"/>
    <property type="project" value="TreeGrafter"/>
</dbReference>
<dbReference type="Proteomes" id="UP000812966">
    <property type="component" value="Unassembled WGS sequence"/>
</dbReference>
<name>A0A8K0JTC8_9TREE</name>
<dbReference type="AlphaFoldDB" id="A0A8K0JTC8"/>
<gene>
    <name evidence="4" type="ORF">FFLO_00371</name>
</gene>
<evidence type="ECO:0000256" key="1">
    <source>
        <dbReference type="ARBA" id="ARBA00005883"/>
    </source>
</evidence>
<keyword evidence="2" id="KW-0647">Proteasome</keyword>
<dbReference type="EMBL" id="JABELV010000004">
    <property type="protein sequence ID" value="KAG7575381.1"/>
    <property type="molecule type" value="Genomic_DNA"/>
</dbReference>
<dbReference type="OrthoDB" id="6591885at2759"/>
<proteinExistence type="inferred from homology"/>
<dbReference type="GO" id="GO:0061136">
    <property type="term" value="P:regulation of proteasomal protein catabolic process"/>
    <property type="evidence" value="ECO:0007669"/>
    <property type="project" value="TreeGrafter"/>
</dbReference>
<dbReference type="InterPro" id="IPR003186">
    <property type="entry name" value="PA28_C"/>
</dbReference>
<dbReference type="Gene3D" id="1.20.120.180">
    <property type="entry name" value="Proteasome activator pa28, C-terminal domain"/>
    <property type="match status" value="1"/>
</dbReference>
<comment type="caution">
    <text evidence="4">The sequence shown here is derived from an EMBL/GenBank/DDBJ whole genome shotgun (WGS) entry which is preliminary data.</text>
</comment>
<dbReference type="InterPro" id="IPR009077">
    <property type="entry name" value="Proteasome_activ_PA28"/>
</dbReference>
<dbReference type="SUPFAM" id="SSF47216">
    <property type="entry name" value="Proteasome activator"/>
    <property type="match status" value="1"/>
</dbReference>
<dbReference type="InterPro" id="IPR036252">
    <property type="entry name" value="Proteasome_activ_sf"/>
</dbReference>
<evidence type="ECO:0000259" key="3">
    <source>
        <dbReference type="Pfam" id="PF02252"/>
    </source>
</evidence>
<reference evidence="4" key="1">
    <citation type="submission" date="2020-04" db="EMBL/GenBank/DDBJ databases">
        <title>Analysis of mating type loci in Filobasidium floriforme.</title>
        <authorList>
            <person name="Nowrousian M."/>
        </authorList>
    </citation>
    <scope>NUCLEOTIDE SEQUENCE</scope>
    <source>
        <strain evidence="4">CBS 6242</strain>
    </source>
</reference>
<comment type="similarity">
    <text evidence="1">Belongs to the PA28 family.</text>
</comment>
<sequence length="288" mass="32389">MPSFQAKSSTVAFDALAMADVFDDGSIEKALQSTLQLARTRAREVLQQRLPAHLQKLDQLLLESEKNNSPLWLGNLERGMFQAENVILTSVNDGNQQGADPDSPEGTTTVHNLGHVMIKRNGVKEAEDEDEPDDTRSWLGGLDSNEICLDIMRILESMVLYMDLKRWIALEVPKVEDGNNFGVEVQQHVLDKISNSYRACQRLHSVPRTHYRDRMELGRTWNRFPNLKDHAPAIATSDREDFFLALQGIKDLRDGAAELLHTIKENWAKIYDPKNATAGVGTSMAGMY</sequence>
<dbReference type="PANTHER" id="PTHR10660:SF2">
    <property type="entry name" value="LD45860P"/>
    <property type="match status" value="1"/>
</dbReference>
<dbReference type="GO" id="GO:0008537">
    <property type="term" value="C:proteasome activator complex"/>
    <property type="evidence" value="ECO:0007669"/>
    <property type="project" value="InterPro"/>
</dbReference>
<keyword evidence="5" id="KW-1185">Reference proteome</keyword>
<feature type="domain" description="Proteasome activator PA28 C-terminal" evidence="3">
    <location>
        <begin position="161"/>
        <end position="277"/>
    </location>
</feature>
<accession>A0A8K0JTC8</accession>
<dbReference type="GO" id="GO:2000045">
    <property type="term" value="P:regulation of G1/S transition of mitotic cell cycle"/>
    <property type="evidence" value="ECO:0007669"/>
    <property type="project" value="TreeGrafter"/>
</dbReference>
<dbReference type="Pfam" id="PF02252">
    <property type="entry name" value="PA28_C"/>
    <property type="match status" value="1"/>
</dbReference>
<dbReference type="GO" id="GO:0061133">
    <property type="term" value="F:endopeptidase activator activity"/>
    <property type="evidence" value="ECO:0007669"/>
    <property type="project" value="TreeGrafter"/>
</dbReference>
<dbReference type="InterPro" id="IPR036997">
    <property type="entry name" value="PA28_C_sf"/>
</dbReference>
<evidence type="ECO:0000256" key="2">
    <source>
        <dbReference type="ARBA" id="ARBA00022942"/>
    </source>
</evidence>
<evidence type="ECO:0000313" key="4">
    <source>
        <dbReference type="EMBL" id="KAG7575381.1"/>
    </source>
</evidence>
<organism evidence="4 5">
    <name type="scientific">Filobasidium floriforme</name>
    <dbReference type="NCBI Taxonomy" id="5210"/>
    <lineage>
        <taxon>Eukaryota</taxon>
        <taxon>Fungi</taxon>
        <taxon>Dikarya</taxon>
        <taxon>Basidiomycota</taxon>
        <taxon>Agaricomycotina</taxon>
        <taxon>Tremellomycetes</taxon>
        <taxon>Filobasidiales</taxon>
        <taxon>Filobasidiaceae</taxon>
        <taxon>Filobasidium</taxon>
    </lineage>
</organism>